<reference evidence="3 4" key="1">
    <citation type="submission" date="2020-07" db="EMBL/GenBank/DDBJ databases">
        <authorList>
            <person name="Feng X."/>
        </authorList>
    </citation>
    <scope>NUCLEOTIDE SEQUENCE [LARGE SCALE GENOMIC DNA]</scope>
    <source>
        <strain evidence="3 4">JCM23202</strain>
    </source>
</reference>
<keyword evidence="1" id="KW-1133">Transmembrane helix</keyword>
<dbReference type="GO" id="GO:0016747">
    <property type="term" value="F:acyltransferase activity, transferring groups other than amino-acyl groups"/>
    <property type="evidence" value="ECO:0007669"/>
    <property type="project" value="InterPro"/>
</dbReference>
<dbReference type="AlphaFoldDB" id="A0A7X1B5E7"/>
<keyword evidence="3" id="KW-0012">Acyltransferase</keyword>
<keyword evidence="3" id="KW-0808">Transferase</keyword>
<dbReference type="EMBL" id="JACHVC010000007">
    <property type="protein sequence ID" value="MBC2605984.1"/>
    <property type="molecule type" value="Genomic_DNA"/>
</dbReference>
<sequence>MVVHLYLRYNYISHSKDRPFLLGSLPDLSFFEMGVDVFFVISGFIMIYISEAGRNTGRRLFLLKRGLRIYPPYWIYSGVMMLTLTILLPRDHRLDFELMGFVRTMGLYPTYNEVSNSIFPRFLDQGWTLMYELLFYAIFAVFIGRSTGVKVIGTSLVLVAFHLFAVWTDVLPRAVNWMLSDSILLEFIIGMGLGWLYLKRSPKLGTLVCLILSAVALAWWVYFQTQPYEGWGDRIISYAMPLAILFGVTLFWKGGAAVKLPKITKVLGDASYSIYLTHTIAIIVFAWLNRPGHILENVNLDLQFSAGLAICLAIGLSSYMYVEKPLQILFHRILKKII</sequence>
<gene>
    <name evidence="3" type="ORF">H5P27_08000</name>
</gene>
<feature type="transmembrane region" description="Helical" evidence="1">
    <location>
        <begin position="126"/>
        <end position="144"/>
    </location>
</feature>
<evidence type="ECO:0000313" key="4">
    <source>
        <dbReference type="Proteomes" id="UP000526501"/>
    </source>
</evidence>
<feature type="transmembrane region" description="Helical" evidence="1">
    <location>
        <begin position="151"/>
        <end position="168"/>
    </location>
</feature>
<proteinExistence type="predicted"/>
<dbReference type="GO" id="GO:0016020">
    <property type="term" value="C:membrane"/>
    <property type="evidence" value="ECO:0007669"/>
    <property type="project" value="TreeGrafter"/>
</dbReference>
<keyword evidence="1" id="KW-0472">Membrane</keyword>
<feature type="transmembrane region" description="Helical" evidence="1">
    <location>
        <begin position="70"/>
        <end position="89"/>
    </location>
</feature>
<feature type="transmembrane region" description="Helical" evidence="1">
    <location>
        <begin position="235"/>
        <end position="252"/>
    </location>
</feature>
<dbReference type="Proteomes" id="UP000526501">
    <property type="component" value="Unassembled WGS sequence"/>
</dbReference>
<evidence type="ECO:0000259" key="2">
    <source>
        <dbReference type="Pfam" id="PF01757"/>
    </source>
</evidence>
<accession>A0A7X1B5E7</accession>
<dbReference type="PANTHER" id="PTHR23028">
    <property type="entry name" value="ACETYLTRANSFERASE"/>
    <property type="match status" value="1"/>
</dbReference>
<dbReference type="PANTHER" id="PTHR23028:SF53">
    <property type="entry name" value="ACYL_TRANSF_3 DOMAIN-CONTAINING PROTEIN"/>
    <property type="match status" value="1"/>
</dbReference>
<feature type="transmembrane region" description="Helical" evidence="1">
    <location>
        <begin position="302"/>
        <end position="322"/>
    </location>
</feature>
<name>A0A7X1B5E7_9BACT</name>
<feature type="domain" description="Acyltransferase 3" evidence="2">
    <location>
        <begin position="2"/>
        <end position="314"/>
    </location>
</feature>
<feature type="transmembrane region" description="Helical" evidence="1">
    <location>
        <begin position="272"/>
        <end position="290"/>
    </location>
</feature>
<feature type="transmembrane region" description="Helical" evidence="1">
    <location>
        <begin position="174"/>
        <end position="197"/>
    </location>
</feature>
<keyword evidence="1" id="KW-0812">Transmembrane</keyword>
<dbReference type="InterPro" id="IPR050879">
    <property type="entry name" value="Acyltransferase_3"/>
</dbReference>
<dbReference type="GO" id="GO:0000271">
    <property type="term" value="P:polysaccharide biosynthetic process"/>
    <property type="evidence" value="ECO:0007669"/>
    <property type="project" value="TreeGrafter"/>
</dbReference>
<evidence type="ECO:0000313" key="3">
    <source>
        <dbReference type="EMBL" id="MBC2605984.1"/>
    </source>
</evidence>
<feature type="transmembrane region" description="Helical" evidence="1">
    <location>
        <begin position="28"/>
        <end position="49"/>
    </location>
</feature>
<dbReference type="Pfam" id="PF01757">
    <property type="entry name" value="Acyl_transf_3"/>
    <property type="match status" value="1"/>
</dbReference>
<dbReference type="InterPro" id="IPR002656">
    <property type="entry name" value="Acyl_transf_3_dom"/>
</dbReference>
<keyword evidence="4" id="KW-1185">Reference proteome</keyword>
<feature type="transmembrane region" description="Helical" evidence="1">
    <location>
        <begin position="204"/>
        <end position="223"/>
    </location>
</feature>
<protein>
    <submittedName>
        <fullName evidence="3">Acyltransferase</fullName>
    </submittedName>
</protein>
<comment type="caution">
    <text evidence="3">The sequence shown here is derived from an EMBL/GenBank/DDBJ whole genome shotgun (WGS) entry which is preliminary data.</text>
</comment>
<evidence type="ECO:0000256" key="1">
    <source>
        <dbReference type="SAM" id="Phobius"/>
    </source>
</evidence>
<organism evidence="3 4">
    <name type="scientific">Pelagicoccus albus</name>
    <dbReference type="NCBI Taxonomy" id="415222"/>
    <lineage>
        <taxon>Bacteria</taxon>
        <taxon>Pseudomonadati</taxon>
        <taxon>Verrucomicrobiota</taxon>
        <taxon>Opitutia</taxon>
        <taxon>Puniceicoccales</taxon>
        <taxon>Pelagicoccaceae</taxon>
        <taxon>Pelagicoccus</taxon>
    </lineage>
</organism>